<sequence length="170" mass="18193">MTTTSQNRQTTSRTHSWVPPTVPAEVAELSGLEFLERLVDGRIAPPPITGTLGFRMTRVERGLAVFVGETGEHLYNPLGSVHGGYLATLLDSALGCAVMSELPVGRAYTTVQLNVNMVRPVFAGTGPLRCEGRTLHVGRTVATAQAQVVGEEDGKLYAHATTTCAVFPMR</sequence>
<proteinExistence type="predicted"/>
<protein>
    <submittedName>
        <fullName evidence="3">Uncharacterized protein (TIGR00369 family)</fullName>
    </submittedName>
</protein>
<keyword evidence="4" id="KW-1185">Reference proteome</keyword>
<dbReference type="GO" id="GO:0061522">
    <property type="term" value="F:1,4-dihydroxy-2-naphthoyl-CoA thioesterase activity"/>
    <property type="evidence" value="ECO:0007669"/>
    <property type="project" value="TreeGrafter"/>
</dbReference>
<dbReference type="SUPFAM" id="SSF54637">
    <property type="entry name" value="Thioesterase/thiol ester dehydrase-isomerase"/>
    <property type="match status" value="1"/>
</dbReference>
<reference evidence="3 4" key="1">
    <citation type="submission" date="2020-08" db="EMBL/GenBank/DDBJ databases">
        <title>Sequencing the genomes of 1000 actinobacteria strains.</title>
        <authorList>
            <person name="Klenk H.-P."/>
        </authorList>
    </citation>
    <scope>NUCLEOTIDE SEQUENCE [LARGE SCALE GENOMIC DNA]</scope>
    <source>
        <strain evidence="3 4">DSM 46887</strain>
    </source>
</reference>
<keyword evidence="1" id="KW-0378">Hydrolase</keyword>
<organism evidence="3 4">
    <name type="scientific">Streptosporangium becharense</name>
    <dbReference type="NCBI Taxonomy" id="1816182"/>
    <lineage>
        <taxon>Bacteria</taxon>
        <taxon>Bacillati</taxon>
        <taxon>Actinomycetota</taxon>
        <taxon>Actinomycetes</taxon>
        <taxon>Streptosporangiales</taxon>
        <taxon>Streptosporangiaceae</taxon>
        <taxon>Streptosporangium</taxon>
    </lineage>
</organism>
<evidence type="ECO:0000313" key="3">
    <source>
        <dbReference type="EMBL" id="MBB5821482.1"/>
    </source>
</evidence>
<dbReference type="GO" id="GO:0005829">
    <property type="term" value="C:cytosol"/>
    <property type="evidence" value="ECO:0007669"/>
    <property type="project" value="TreeGrafter"/>
</dbReference>
<dbReference type="Pfam" id="PF03061">
    <property type="entry name" value="4HBT"/>
    <property type="match status" value="1"/>
</dbReference>
<dbReference type="InterPro" id="IPR003736">
    <property type="entry name" value="PAAI_dom"/>
</dbReference>
<dbReference type="InterPro" id="IPR006683">
    <property type="entry name" value="Thioestr_dom"/>
</dbReference>
<comment type="caution">
    <text evidence="3">The sequence shown here is derived from an EMBL/GenBank/DDBJ whole genome shotgun (WGS) entry which is preliminary data.</text>
</comment>
<dbReference type="AlphaFoldDB" id="A0A7W9IIR1"/>
<evidence type="ECO:0000256" key="1">
    <source>
        <dbReference type="ARBA" id="ARBA00022801"/>
    </source>
</evidence>
<evidence type="ECO:0000259" key="2">
    <source>
        <dbReference type="Pfam" id="PF03061"/>
    </source>
</evidence>
<gene>
    <name evidence="3" type="ORF">F4562_004544</name>
</gene>
<dbReference type="NCBIfam" id="TIGR00369">
    <property type="entry name" value="unchar_dom_1"/>
    <property type="match status" value="1"/>
</dbReference>
<dbReference type="PANTHER" id="PTHR43240:SF1">
    <property type="entry name" value="BLR5584 PROTEIN"/>
    <property type="match status" value="1"/>
</dbReference>
<evidence type="ECO:0000313" key="4">
    <source>
        <dbReference type="Proteomes" id="UP000540685"/>
    </source>
</evidence>
<dbReference type="EMBL" id="JACHMP010000001">
    <property type="protein sequence ID" value="MBB5821482.1"/>
    <property type="molecule type" value="Genomic_DNA"/>
</dbReference>
<accession>A0A7W9IIR1</accession>
<dbReference type="PANTHER" id="PTHR43240">
    <property type="entry name" value="1,4-DIHYDROXY-2-NAPHTHOYL-COA THIOESTERASE 1"/>
    <property type="match status" value="1"/>
</dbReference>
<dbReference type="Proteomes" id="UP000540685">
    <property type="component" value="Unassembled WGS sequence"/>
</dbReference>
<feature type="domain" description="Thioesterase" evidence="2">
    <location>
        <begin position="79"/>
        <end position="155"/>
    </location>
</feature>
<dbReference type="InterPro" id="IPR029069">
    <property type="entry name" value="HotDog_dom_sf"/>
</dbReference>
<dbReference type="RefSeq" id="WP_184545692.1">
    <property type="nucleotide sequence ID" value="NZ_JACHMP010000001.1"/>
</dbReference>
<name>A0A7W9IIR1_9ACTN</name>
<dbReference type="Gene3D" id="3.10.129.10">
    <property type="entry name" value="Hotdog Thioesterase"/>
    <property type="match status" value="1"/>
</dbReference>
<dbReference type="CDD" id="cd03443">
    <property type="entry name" value="PaaI_thioesterase"/>
    <property type="match status" value="1"/>
</dbReference>